<name>A0ABW0S0H4_9BURK</name>
<dbReference type="RefSeq" id="WP_379772727.1">
    <property type="nucleotide sequence ID" value="NZ_JBHSMZ010000014.1"/>
</dbReference>
<organism evidence="1 2">
    <name type="scientific">Massilia aerilata</name>
    <dbReference type="NCBI Taxonomy" id="453817"/>
    <lineage>
        <taxon>Bacteria</taxon>
        <taxon>Pseudomonadati</taxon>
        <taxon>Pseudomonadota</taxon>
        <taxon>Betaproteobacteria</taxon>
        <taxon>Burkholderiales</taxon>
        <taxon>Oxalobacteraceae</taxon>
        <taxon>Telluria group</taxon>
        <taxon>Massilia</taxon>
    </lineage>
</organism>
<protein>
    <submittedName>
        <fullName evidence="1">Uncharacterized protein</fullName>
    </submittedName>
</protein>
<dbReference type="PROSITE" id="PS00018">
    <property type="entry name" value="EF_HAND_1"/>
    <property type="match status" value="1"/>
</dbReference>
<evidence type="ECO:0000313" key="1">
    <source>
        <dbReference type="EMBL" id="MFC5550317.1"/>
    </source>
</evidence>
<dbReference type="EMBL" id="JBHSMZ010000014">
    <property type="protein sequence ID" value="MFC5550317.1"/>
    <property type="molecule type" value="Genomic_DNA"/>
</dbReference>
<sequence length="96" mass="10761">MDNDNKIKQLEAQVAMLTKAAKQVLSDIDDDGVVERDDMGVLALRKAVELGPADEFQSVISCARRVHAKFGADSDWSEWRDLGDALNEFDNWPVRL</sequence>
<gene>
    <name evidence="1" type="ORF">ACFPO9_17510</name>
</gene>
<dbReference type="Proteomes" id="UP001596086">
    <property type="component" value="Unassembled WGS sequence"/>
</dbReference>
<reference evidence="2" key="1">
    <citation type="journal article" date="2019" name="Int. J. Syst. Evol. Microbiol.">
        <title>The Global Catalogue of Microorganisms (GCM) 10K type strain sequencing project: providing services to taxonomists for standard genome sequencing and annotation.</title>
        <authorList>
            <consortium name="The Broad Institute Genomics Platform"/>
            <consortium name="The Broad Institute Genome Sequencing Center for Infectious Disease"/>
            <person name="Wu L."/>
            <person name="Ma J."/>
        </authorList>
    </citation>
    <scope>NUCLEOTIDE SEQUENCE [LARGE SCALE GENOMIC DNA]</scope>
    <source>
        <strain evidence="2">CGMCC 4.5798</strain>
    </source>
</reference>
<accession>A0ABW0S0H4</accession>
<evidence type="ECO:0000313" key="2">
    <source>
        <dbReference type="Proteomes" id="UP001596086"/>
    </source>
</evidence>
<proteinExistence type="predicted"/>
<keyword evidence="2" id="KW-1185">Reference proteome</keyword>
<comment type="caution">
    <text evidence="1">The sequence shown here is derived from an EMBL/GenBank/DDBJ whole genome shotgun (WGS) entry which is preliminary data.</text>
</comment>
<dbReference type="InterPro" id="IPR018247">
    <property type="entry name" value="EF_Hand_1_Ca_BS"/>
</dbReference>